<protein>
    <recommendedName>
        <fullName evidence="6">Yip1 domain-containing protein</fullName>
    </recommendedName>
</protein>
<dbReference type="eggNOG" id="ENOG5032WHG">
    <property type="taxonomic scope" value="Bacteria"/>
</dbReference>
<evidence type="ECO:0000256" key="1">
    <source>
        <dbReference type="ARBA" id="ARBA00004141"/>
    </source>
</evidence>
<feature type="transmembrane region" description="Helical" evidence="5">
    <location>
        <begin position="66"/>
        <end position="86"/>
    </location>
</feature>
<sequence length="206" mass="23421">MKDSTFSHLKIVWTKPGETMKAVVENPFRPLPAFLIVYISVFYEVLNQAANSSIMETLLPSTSFALMFVLALFFVPFYYSLAPVLFRFTGKWFGGKASYEELQQQVVVMSLPRLVSILTWVPYLALFGNSMFKEQILVPNQGLSIVFYILVAIEFIISAWVLVIQLISLSVVQRFSLWRAFFNLATAFLVLCVIAVFIYVGVVIMI</sequence>
<dbReference type="Pfam" id="PF04893">
    <property type="entry name" value="Yip1"/>
    <property type="match status" value="1"/>
</dbReference>
<evidence type="ECO:0000313" key="7">
    <source>
        <dbReference type="EMBL" id="KGX91412.1"/>
    </source>
</evidence>
<evidence type="ECO:0000313" key="8">
    <source>
        <dbReference type="Proteomes" id="UP000030528"/>
    </source>
</evidence>
<organism evidence="7 8">
    <name type="scientific">Pontibacillus halophilus JSM 076056 = DSM 19796</name>
    <dbReference type="NCBI Taxonomy" id="1385510"/>
    <lineage>
        <taxon>Bacteria</taxon>
        <taxon>Bacillati</taxon>
        <taxon>Bacillota</taxon>
        <taxon>Bacilli</taxon>
        <taxon>Bacillales</taxon>
        <taxon>Bacillaceae</taxon>
        <taxon>Pontibacillus</taxon>
    </lineage>
</organism>
<dbReference type="InterPro" id="IPR006977">
    <property type="entry name" value="Yip1_dom"/>
</dbReference>
<evidence type="ECO:0000256" key="2">
    <source>
        <dbReference type="ARBA" id="ARBA00022692"/>
    </source>
</evidence>
<feature type="transmembrane region" description="Helical" evidence="5">
    <location>
        <begin position="106"/>
        <end position="125"/>
    </location>
</feature>
<evidence type="ECO:0000256" key="5">
    <source>
        <dbReference type="SAM" id="Phobius"/>
    </source>
</evidence>
<comment type="subcellular location">
    <subcellularLocation>
        <location evidence="1">Membrane</location>
        <topology evidence="1">Multi-pass membrane protein</topology>
    </subcellularLocation>
</comment>
<feature type="domain" description="Yip1" evidence="6">
    <location>
        <begin position="12"/>
        <end position="197"/>
    </location>
</feature>
<name>A0A0A5I6F9_9BACI</name>
<feature type="transmembrane region" description="Helical" evidence="5">
    <location>
        <begin position="145"/>
        <end position="169"/>
    </location>
</feature>
<keyword evidence="4 5" id="KW-0472">Membrane</keyword>
<keyword evidence="2 5" id="KW-0812">Transmembrane</keyword>
<dbReference type="STRING" id="1385510.GCA_000425205_02426"/>
<dbReference type="EMBL" id="AVPE01000010">
    <property type="protein sequence ID" value="KGX91412.1"/>
    <property type="molecule type" value="Genomic_DNA"/>
</dbReference>
<keyword evidence="3 5" id="KW-1133">Transmembrane helix</keyword>
<proteinExistence type="predicted"/>
<gene>
    <name evidence="7" type="ORF">N781_04770</name>
</gene>
<evidence type="ECO:0000256" key="3">
    <source>
        <dbReference type="ARBA" id="ARBA00022989"/>
    </source>
</evidence>
<dbReference type="AlphaFoldDB" id="A0A0A5I6F9"/>
<dbReference type="GO" id="GO:0016020">
    <property type="term" value="C:membrane"/>
    <property type="evidence" value="ECO:0007669"/>
    <property type="project" value="UniProtKB-SubCell"/>
</dbReference>
<keyword evidence="8" id="KW-1185">Reference proteome</keyword>
<comment type="caution">
    <text evidence="7">The sequence shown here is derived from an EMBL/GenBank/DDBJ whole genome shotgun (WGS) entry which is preliminary data.</text>
</comment>
<dbReference type="OrthoDB" id="2987623at2"/>
<accession>A0A0A5I6F9</accession>
<evidence type="ECO:0000259" key="6">
    <source>
        <dbReference type="Pfam" id="PF04893"/>
    </source>
</evidence>
<dbReference type="RefSeq" id="WP_026800765.1">
    <property type="nucleotide sequence ID" value="NZ_AULI01000010.1"/>
</dbReference>
<reference evidence="7 8" key="1">
    <citation type="submission" date="2013-08" db="EMBL/GenBank/DDBJ databases">
        <authorList>
            <person name="Huang J."/>
            <person name="Wang G."/>
        </authorList>
    </citation>
    <scope>NUCLEOTIDE SEQUENCE [LARGE SCALE GENOMIC DNA]</scope>
    <source>
        <strain evidence="7 8">JSM 076056</strain>
    </source>
</reference>
<evidence type="ECO:0000256" key="4">
    <source>
        <dbReference type="ARBA" id="ARBA00023136"/>
    </source>
</evidence>
<feature type="transmembrane region" description="Helical" evidence="5">
    <location>
        <begin position="181"/>
        <end position="205"/>
    </location>
</feature>
<dbReference type="Proteomes" id="UP000030528">
    <property type="component" value="Unassembled WGS sequence"/>
</dbReference>